<sequence length="141" mass="15809">MQRPPPRATSTCTTGPKAQTDGPEQDRVEALCASTLFFNRENTMSNNPFNGLTDDQAERLACLAEEGCEVGQSVTKILRHGLYSHHPDFPMTTNKDLLEKELGDLLAVQEMMVEAGDLDVLAIRRHADQKRKNLPNWLHHN</sequence>
<name>A0A9X9JP12_9CAUD</name>
<proteinExistence type="predicted"/>
<reference evidence="2 3" key="1">
    <citation type="submission" date="2022-07" db="EMBL/GenBank/DDBJ databases">
        <title>Comparative analysis of new lytic phages for the biological control of phytopathogenic Xanthomonas spp.</title>
        <authorList>
            <person name="Domingo-Calap M.L."/>
            <person name="Bernabeu-Gimeno M."/>
            <person name="Aure C.M."/>
            <person name="Marco-Noales E."/>
            <person name="Domingo-Calap P."/>
        </authorList>
    </citation>
    <scope>NUCLEOTIDE SEQUENCE [LARGE SCALE GENOMIC DNA]</scope>
</reference>
<gene>
    <name evidence="2" type="ORF">IVIADoCa10_73</name>
</gene>
<feature type="region of interest" description="Disordered" evidence="1">
    <location>
        <begin position="1"/>
        <end position="25"/>
    </location>
</feature>
<organism evidence="2 3">
    <name type="scientific">Xanthomonas phage vB_Xar_IVIA-DoCa10</name>
    <dbReference type="NCBI Taxonomy" id="2975529"/>
    <lineage>
        <taxon>Viruses</taxon>
        <taxon>Duplodnaviria</taxon>
        <taxon>Heunggongvirae</taxon>
        <taxon>Uroviricota</taxon>
        <taxon>Caudoviricetes</taxon>
        <taxon>Mesyanzhinovviridae</taxon>
        <taxon>Bradleyvirinae</taxon>
        <taxon>Bosavirus</taxon>
        <taxon>Bosavirus Doca10</taxon>
    </lineage>
</organism>
<dbReference type="EMBL" id="ON932084">
    <property type="protein sequence ID" value="UYA99058.1"/>
    <property type="molecule type" value="Genomic_DNA"/>
</dbReference>
<evidence type="ECO:0000313" key="3">
    <source>
        <dbReference type="Proteomes" id="UP001164581"/>
    </source>
</evidence>
<keyword evidence="3" id="KW-1185">Reference proteome</keyword>
<dbReference type="Proteomes" id="UP001164581">
    <property type="component" value="Segment"/>
</dbReference>
<feature type="compositionally biased region" description="Polar residues" evidence="1">
    <location>
        <begin position="8"/>
        <end position="17"/>
    </location>
</feature>
<evidence type="ECO:0000313" key="2">
    <source>
        <dbReference type="EMBL" id="UYA99058.1"/>
    </source>
</evidence>
<protein>
    <submittedName>
        <fullName evidence="2">Uncharacterized protein</fullName>
    </submittedName>
</protein>
<accession>A0A9X9JP12</accession>
<evidence type="ECO:0000256" key="1">
    <source>
        <dbReference type="SAM" id="MobiDB-lite"/>
    </source>
</evidence>